<comment type="caution">
    <text evidence="5">The sequence shown here is derived from an EMBL/GenBank/DDBJ whole genome shotgun (WGS) entry which is preliminary data.</text>
</comment>
<name>A0A2I1DBC9_ASPC2</name>
<gene>
    <name evidence="5" type="ORF">P168DRAFT_315707</name>
</gene>
<dbReference type="RefSeq" id="XP_024695783.1">
    <property type="nucleotide sequence ID" value="XM_024839930.1"/>
</dbReference>
<dbReference type="InterPro" id="IPR036574">
    <property type="entry name" value="Scorpion_toxin-like_sf"/>
</dbReference>
<dbReference type="Pfam" id="PF01097">
    <property type="entry name" value="Defensin_2"/>
    <property type="match status" value="1"/>
</dbReference>
<sequence>MQFFKTAVFFSLVAVGLAAASEGDAGMMQKRGFGCPDDGPCNTHCKDIGRNGGYCAGFLQQVCTCNEKK</sequence>
<proteinExistence type="inferred from homology"/>
<feature type="domain" description="Invertebrate defensins family profile" evidence="4">
    <location>
        <begin position="32"/>
        <end position="67"/>
    </location>
</feature>
<keyword evidence="3" id="KW-0732">Signal</keyword>
<dbReference type="AlphaFoldDB" id="A0A2I1DBC9"/>
<evidence type="ECO:0000313" key="6">
    <source>
        <dbReference type="Proteomes" id="UP000234254"/>
    </source>
</evidence>
<dbReference type="OrthoDB" id="2403773at2759"/>
<evidence type="ECO:0000256" key="2">
    <source>
        <dbReference type="ARBA" id="ARBA00023157"/>
    </source>
</evidence>
<dbReference type="InterPro" id="IPR001542">
    <property type="entry name" value="Defensin_invertebrate/fungal"/>
</dbReference>
<comment type="similarity">
    <text evidence="1">Belongs to the invertebrate defensin family.</text>
</comment>
<evidence type="ECO:0000256" key="3">
    <source>
        <dbReference type="SAM" id="SignalP"/>
    </source>
</evidence>
<reference evidence="5" key="1">
    <citation type="submission" date="2016-12" db="EMBL/GenBank/DDBJ databases">
        <title>The genomes of Aspergillus section Nigri reveals drivers in fungal speciation.</title>
        <authorList>
            <consortium name="DOE Joint Genome Institute"/>
            <person name="Vesth T.C."/>
            <person name="Nybo J."/>
            <person name="Theobald S."/>
            <person name="Brandl J."/>
            <person name="Frisvad J.C."/>
            <person name="Nielsen K.F."/>
            <person name="Lyhne E.K."/>
            <person name="Kogle M.E."/>
            <person name="Kuo A."/>
            <person name="Riley R."/>
            <person name="Clum A."/>
            <person name="Nolan M."/>
            <person name="Lipzen A."/>
            <person name="Salamov A."/>
            <person name="Henrissat B."/>
            <person name="Wiebenga A."/>
            <person name="De vries R.P."/>
            <person name="Grigoriev I.V."/>
            <person name="Mortensen U.H."/>
            <person name="Andersen M.R."/>
            <person name="Baker S.E."/>
        </authorList>
    </citation>
    <scope>NUCLEOTIDE SEQUENCE</scope>
    <source>
        <strain evidence="5">IBT 28561</strain>
    </source>
</reference>
<evidence type="ECO:0000313" key="5">
    <source>
        <dbReference type="EMBL" id="PKY07189.1"/>
    </source>
</evidence>
<feature type="chain" id="PRO_5014180824" description="Invertebrate defensins family profile domain-containing protein" evidence="3">
    <location>
        <begin position="21"/>
        <end position="69"/>
    </location>
</feature>
<protein>
    <recommendedName>
        <fullName evidence="4">Invertebrate defensins family profile domain-containing protein</fullName>
    </recommendedName>
</protein>
<evidence type="ECO:0000259" key="4">
    <source>
        <dbReference type="PROSITE" id="PS51378"/>
    </source>
</evidence>
<feature type="signal peptide" evidence="3">
    <location>
        <begin position="1"/>
        <end position="20"/>
    </location>
</feature>
<evidence type="ECO:0000256" key="1">
    <source>
        <dbReference type="ARBA" id="ARBA00007085"/>
    </source>
</evidence>
<dbReference type="Gene3D" id="3.30.30.10">
    <property type="entry name" value="Knottin, scorpion toxin-like"/>
    <property type="match status" value="1"/>
</dbReference>
<keyword evidence="2" id="KW-1015">Disulfide bond</keyword>
<keyword evidence="6" id="KW-1185">Reference proteome</keyword>
<dbReference type="GO" id="GO:0006952">
    <property type="term" value="P:defense response"/>
    <property type="evidence" value="ECO:0007669"/>
    <property type="project" value="InterPro"/>
</dbReference>
<dbReference type="Proteomes" id="UP000234254">
    <property type="component" value="Unassembled WGS sequence"/>
</dbReference>
<organism evidence="5 6">
    <name type="scientific">Aspergillus campestris (strain IBT 28561)</name>
    <dbReference type="NCBI Taxonomy" id="1392248"/>
    <lineage>
        <taxon>Eukaryota</taxon>
        <taxon>Fungi</taxon>
        <taxon>Dikarya</taxon>
        <taxon>Ascomycota</taxon>
        <taxon>Pezizomycotina</taxon>
        <taxon>Eurotiomycetes</taxon>
        <taxon>Eurotiomycetidae</taxon>
        <taxon>Eurotiales</taxon>
        <taxon>Aspergillaceae</taxon>
        <taxon>Aspergillus</taxon>
        <taxon>Aspergillus subgen. Circumdati</taxon>
    </lineage>
</organism>
<dbReference type="VEuPathDB" id="FungiDB:P168DRAFT_315707"/>
<dbReference type="EMBL" id="MSFM01000002">
    <property type="protein sequence ID" value="PKY07189.1"/>
    <property type="molecule type" value="Genomic_DNA"/>
</dbReference>
<dbReference type="SUPFAM" id="SSF57095">
    <property type="entry name" value="Scorpion toxin-like"/>
    <property type="match status" value="1"/>
</dbReference>
<dbReference type="GeneID" id="36547454"/>
<dbReference type="PROSITE" id="PS51378">
    <property type="entry name" value="INVERT_DEFENSINS"/>
    <property type="match status" value="1"/>
</dbReference>
<accession>A0A2I1DBC9</accession>